<feature type="region of interest" description="Disordered" evidence="1">
    <location>
        <begin position="133"/>
        <end position="190"/>
    </location>
</feature>
<dbReference type="Proteomes" id="UP001164743">
    <property type="component" value="Chromosome 7A"/>
</dbReference>
<evidence type="ECO:0000256" key="1">
    <source>
        <dbReference type="SAM" id="MobiDB-lite"/>
    </source>
</evidence>
<evidence type="ECO:0000313" key="2">
    <source>
        <dbReference type="EMBL" id="WAQ87068.1"/>
    </source>
</evidence>
<accession>A0ABY7CP87</accession>
<gene>
    <name evidence="2" type="ORF">PtA15_7A798</name>
</gene>
<keyword evidence="3" id="KW-1185">Reference proteome</keyword>
<sequence>MAGKRQRITSPCPPAPSPKRPANPMSTKQAAIHHLIQTLHALRAPQSHPPGCEEPRAKRIRIEAAPDGSASLVVAAAQPSGCHPENGLQRPTTITNQHSPLVSATTQQYGRVIMKKDALISKIGLEAAQRAIRKATQDDRAPARDLTGPLSELANERPSPPAPSPTVHPSDPQSLFWSPPTPHGGPRTRHVPIDRQQILIDRLGRPDIRWPLHRPSTPPNQQAFFRTDELTIRPGYRPLSQLSFGLQPGCSAPSAGPLDRMLKPGCNLSQAFLLRAPSPTLPPSAGGPDPADENRSPTAAFPSRPSAQRPSPQARPHPPPPFPTNDFSPCSPLRNDLLKLIDHHHHHHHQQQQQVKLENNPTPAHSPSILSQHPHHHQRWLTERDSNSPFYVDNAFPDNPFVLDTPLDNFLGFF</sequence>
<name>A0ABY7CP87_9BASI</name>
<dbReference type="EMBL" id="CP110427">
    <property type="protein sequence ID" value="WAQ87068.1"/>
    <property type="molecule type" value="Genomic_DNA"/>
</dbReference>
<feature type="region of interest" description="Disordered" evidence="1">
    <location>
        <begin position="344"/>
        <end position="377"/>
    </location>
</feature>
<organism evidence="2 3">
    <name type="scientific">Puccinia triticina</name>
    <dbReference type="NCBI Taxonomy" id="208348"/>
    <lineage>
        <taxon>Eukaryota</taxon>
        <taxon>Fungi</taxon>
        <taxon>Dikarya</taxon>
        <taxon>Basidiomycota</taxon>
        <taxon>Pucciniomycotina</taxon>
        <taxon>Pucciniomycetes</taxon>
        <taxon>Pucciniales</taxon>
        <taxon>Pucciniaceae</taxon>
        <taxon>Puccinia</taxon>
    </lineage>
</organism>
<feature type="region of interest" description="Disordered" evidence="1">
    <location>
        <begin position="277"/>
        <end position="329"/>
    </location>
</feature>
<feature type="region of interest" description="Disordered" evidence="1">
    <location>
        <begin position="1"/>
        <end position="27"/>
    </location>
</feature>
<dbReference type="RefSeq" id="XP_053022623.1">
    <property type="nucleotide sequence ID" value="XM_053171441.1"/>
</dbReference>
<reference evidence="2" key="1">
    <citation type="submission" date="2022-10" db="EMBL/GenBank/DDBJ databases">
        <title>Puccinia triticina Genome sequencing and assembly.</title>
        <authorList>
            <person name="Li C."/>
        </authorList>
    </citation>
    <scope>NUCLEOTIDE SEQUENCE</scope>
    <source>
        <strain evidence="2">Pt15</strain>
    </source>
</reference>
<feature type="compositionally biased region" description="Low complexity" evidence="1">
    <location>
        <begin position="302"/>
        <end position="312"/>
    </location>
</feature>
<proteinExistence type="predicted"/>
<dbReference type="GeneID" id="77812336"/>
<feature type="compositionally biased region" description="Pro residues" evidence="1">
    <location>
        <begin position="313"/>
        <end position="323"/>
    </location>
</feature>
<feature type="compositionally biased region" description="Pro residues" evidence="1">
    <location>
        <begin position="11"/>
        <end position="21"/>
    </location>
</feature>
<protein>
    <submittedName>
        <fullName evidence="2">Uncharacterized protein</fullName>
    </submittedName>
</protein>
<feature type="compositionally biased region" description="Polar residues" evidence="1">
    <location>
        <begin position="355"/>
        <end position="371"/>
    </location>
</feature>
<evidence type="ECO:0000313" key="3">
    <source>
        <dbReference type="Proteomes" id="UP001164743"/>
    </source>
</evidence>